<evidence type="ECO:0000256" key="1">
    <source>
        <dbReference type="SAM" id="MobiDB-lite"/>
    </source>
</evidence>
<evidence type="ECO:0000313" key="2">
    <source>
        <dbReference type="EMBL" id="KAK2089139.1"/>
    </source>
</evidence>
<feature type="region of interest" description="Disordered" evidence="1">
    <location>
        <begin position="25"/>
        <end position="66"/>
    </location>
</feature>
<keyword evidence="3" id="KW-1185">Reference proteome</keyword>
<evidence type="ECO:0000313" key="3">
    <source>
        <dbReference type="Proteomes" id="UP001266305"/>
    </source>
</evidence>
<comment type="caution">
    <text evidence="2">The sequence shown here is derived from an EMBL/GenBank/DDBJ whole genome shotgun (WGS) entry which is preliminary data.</text>
</comment>
<sequence length="133" mass="14684">MQNPEGLNGRETVLGAMALRCGPDGHPAGCWNEEQDPDQQRISASRKLSRAAPRPPHPRILISTASEDPGELVSSIKIVKIFKNIETFQHDHCSADQSPSRDVVAVMISSLDLVDRRELTLHPGLTEFCTLQF</sequence>
<reference evidence="2 3" key="1">
    <citation type="submission" date="2023-05" db="EMBL/GenBank/DDBJ databases">
        <title>B98-5 Cell Line De Novo Hybrid Assembly: An Optical Mapping Approach.</title>
        <authorList>
            <person name="Kananen K."/>
            <person name="Auerbach J.A."/>
            <person name="Kautto E."/>
            <person name="Blachly J.S."/>
        </authorList>
    </citation>
    <scope>NUCLEOTIDE SEQUENCE [LARGE SCALE GENOMIC DNA]</scope>
    <source>
        <strain evidence="2">B95-8</strain>
        <tissue evidence="2">Cell line</tissue>
    </source>
</reference>
<organism evidence="2 3">
    <name type="scientific">Saguinus oedipus</name>
    <name type="common">Cotton-top tamarin</name>
    <name type="synonym">Oedipomidas oedipus</name>
    <dbReference type="NCBI Taxonomy" id="9490"/>
    <lineage>
        <taxon>Eukaryota</taxon>
        <taxon>Metazoa</taxon>
        <taxon>Chordata</taxon>
        <taxon>Craniata</taxon>
        <taxon>Vertebrata</taxon>
        <taxon>Euteleostomi</taxon>
        <taxon>Mammalia</taxon>
        <taxon>Eutheria</taxon>
        <taxon>Euarchontoglires</taxon>
        <taxon>Primates</taxon>
        <taxon>Haplorrhini</taxon>
        <taxon>Platyrrhini</taxon>
        <taxon>Cebidae</taxon>
        <taxon>Callitrichinae</taxon>
        <taxon>Saguinus</taxon>
    </lineage>
</organism>
<dbReference type="EMBL" id="JASSZA010000019">
    <property type="protein sequence ID" value="KAK2089139.1"/>
    <property type="molecule type" value="Genomic_DNA"/>
</dbReference>
<proteinExistence type="predicted"/>
<dbReference type="Proteomes" id="UP001266305">
    <property type="component" value="Unassembled WGS sequence"/>
</dbReference>
<name>A0ABQ9TX37_SAGOE</name>
<accession>A0ABQ9TX37</accession>
<protein>
    <submittedName>
        <fullName evidence="2">Uncharacterized protein</fullName>
    </submittedName>
</protein>
<gene>
    <name evidence="2" type="ORF">P7K49_035046</name>
</gene>